<comment type="caution">
    <text evidence="1">The sequence shown here is derived from an EMBL/GenBank/DDBJ whole genome shotgun (WGS) entry which is preliminary data.</text>
</comment>
<sequence>MFWSLSSVMYKVWIYQCIDVVNHALIDRPEPEHIIFSDIWTSYLGHVVDTDRDPVVSVEQARGA</sequence>
<gene>
    <name evidence="1" type="ORF">C8R41DRAFT_523248</name>
</gene>
<organism evidence="1 2">
    <name type="scientific">Lentinula lateritia</name>
    <dbReference type="NCBI Taxonomy" id="40482"/>
    <lineage>
        <taxon>Eukaryota</taxon>
        <taxon>Fungi</taxon>
        <taxon>Dikarya</taxon>
        <taxon>Basidiomycota</taxon>
        <taxon>Agaricomycotina</taxon>
        <taxon>Agaricomycetes</taxon>
        <taxon>Agaricomycetidae</taxon>
        <taxon>Agaricales</taxon>
        <taxon>Marasmiineae</taxon>
        <taxon>Omphalotaceae</taxon>
        <taxon>Lentinula</taxon>
    </lineage>
</organism>
<name>A0ABQ8V6Q6_9AGAR</name>
<dbReference type="Proteomes" id="UP001150217">
    <property type="component" value="Unassembled WGS sequence"/>
</dbReference>
<keyword evidence="2" id="KW-1185">Reference proteome</keyword>
<evidence type="ECO:0000313" key="1">
    <source>
        <dbReference type="EMBL" id="KAJ4477108.1"/>
    </source>
</evidence>
<protein>
    <submittedName>
        <fullName evidence="1">Uncharacterized protein</fullName>
    </submittedName>
</protein>
<accession>A0ABQ8V6Q6</accession>
<evidence type="ECO:0000313" key="2">
    <source>
        <dbReference type="Proteomes" id="UP001150217"/>
    </source>
</evidence>
<dbReference type="EMBL" id="JANVFT010000068">
    <property type="protein sequence ID" value="KAJ4477108.1"/>
    <property type="molecule type" value="Genomic_DNA"/>
</dbReference>
<proteinExistence type="predicted"/>
<reference evidence="1" key="1">
    <citation type="submission" date="2022-08" db="EMBL/GenBank/DDBJ databases">
        <title>A Global Phylogenomic Analysis of the Shiitake Genus Lentinula.</title>
        <authorList>
            <consortium name="DOE Joint Genome Institute"/>
            <person name="Sierra-Patev S."/>
            <person name="Min B."/>
            <person name="Naranjo-Ortiz M."/>
            <person name="Looney B."/>
            <person name="Konkel Z."/>
            <person name="Slot J.C."/>
            <person name="Sakamoto Y."/>
            <person name="Steenwyk J.L."/>
            <person name="Rokas A."/>
            <person name="Carro J."/>
            <person name="Camarero S."/>
            <person name="Ferreira P."/>
            <person name="Molpeceres G."/>
            <person name="Ruiz-Duenas F.J."/>
            <person name="Serrano A."/>
            <person name="Henrissat B."/>
            <person name="Drula E."/>
            <person name="Hughes K.W."/>
            <person name="Mata J.L."/>
            <person name="Ishikawa N.K."/>
            <person name="Vargas-Isla R."/>
            <person name="Ushijima S."/>
            <person name="Smith C.A."/>
            <person name="Ahrendt S."/>
            <person name="Andreopoulos W."/>
            <person name="He G."/>
            <person name="Labutti K."/>
            <person name="Lipzen A."/>
            <person name="Ng V."/>
            <person name="Riley R."/>
            <person name="Sandor L."/>
            <person name="Barry K."/>
            <person name="Martinez A.T."/>
            <person name="Xiao Y."/>
            <person name="Gibbons J.G."/>
            <person name="Terashima K."/>
            <person name="Grigoriev I.V."/>
            <person name="Hibbett D.S."/>
        </authorList>
    </citation>
    <scope>NUCLEOTIDE SEQUENCE</scope>
    <source>
        <strain evidence="1">RHP3577 ss4</strain>
    </source>
</reference>